<feature type="domain" description="CAP-Gly" evidence="3">
    <location>
        <begin position="136"/>
        <end position="179"/>
    </location>
</feature>
<feature type="region of interest" description="Disordered" evidence="2">
    <location>
        <begin position="228"/>
        <end position="282"/>
    </location>
</feature>
<reference evidence="4 5" key="1">
    <citation type="submission" date="2023-03" db="EMBL/GenBank/DDBJ databases">
        <title>Genome sequence of Lichtheimia ornata CBS 291.66.</title>
        <authorList>
            <person name="Mohabir J.T."/>
            <person name="Shea T.P."/>
            <person name="Kurbessoian T."/>
            <person name="Berby B."/>
            <person name="Fontaine J."/>
            <person name="Livny J."/>
            <person name="Gnirke A."/>
            <person name="Stajich J.E."/>
            <person name="Cuomo C.A."/>
        </authorList>
    </citation>
    <scope>NUCLEOTIDE SEQUENCE [LARGE SCALE GENOMIC DNA]</scope>
    <source>
        <strain evidence="4">CBS 291.66</strain>
    </source>
</reference>
<dbReference type="Gene3D" id="2.30.30.190">
    <property type="entry name" value="CAP Gly-rich-like domain"/>
    <property type="match status" value="1"/>
</dbReference>
<dbReference type="PROSITE" id="PS00845">
    <property type="entry name" value="CAP_GLY_1"/>
    <property type="match status" value="1"/>
</dbReference>
<feature type="region of interest" description="Disordered" evidence="2">
    <location>
        <begin position="1"/>
        <end position="115"/>
    </location>
</feature>
<keyword evidence="5" id="KW-1185">Reference proteome</keyword>
<feature type="compositionally biased region" description="Low complexity" evidence="2">
    <location>
        <begin position="81"/>
        <end position="99"/>
    </location>
</feature>
<keyword evidence="1" id="KW-0175">Coiled coil</keyword>
<organism evidence="4 5">
    <name type="scientific">Lichtheimia ornata</name>
    <dbReference type="NCBI Taxonomy" id="688661"/>
    <lineage>
        <taxon>Eukaryota</taxon>
        <taxon>Fungi</taxon>
        <taxon>Fungi incertae sedis</taxon>
        <taxon>Mucoromycota</taxon>
        <taxon>Mucoromycotina</taxon>
        <taxon>Mucoromycetes</taxon>
        <taxon>Mucorales</taxon>
        <taxon>Lichtheimiaceae</taxon>
        <taxon>Lichtheimia</taxon>
    </lineage>
</organism>
<dbReference type="InterPro" id="IPR036859">
    <property type="entry name" value="CAP-Gly_dom_sf"/>
</dbReference>
<accession>A0AAD7USC0</accession>
<sequence>MSRTPDSVNEAHKPLRLARQTSHDVLRPRQQMRLPAPMSASKSTRITPSRSRMSDSSFDDDTSSPTSVPRFSISSNSSVQTILTTPRSSITTTTSPNSPKENATHSSSNSNNQSTWIGQRVTVETMNISGTLRFLGTTQFKAGVWAGIELDETGTGKNDGSVAGVRYFVCPPKTGIFVLSSKVQRVIKGARASRYVGMTAAHLKQQSLKKQASSPCLNQSTLVAPQMKRRQLSSSPLHPLTPVSPNESSLSSVHPHHPVGPAKKETDPEEQHQQHHSNDDAFATTTTTTATTHASCEAEIHQLQDQLRTSDKRINELEESIDELKRAGMETIELYERAVQRHEQDMKRYTAKLAGAHARIQTLEAERDRLVSARDAMIADHKRGLAEVQERLQQTLQQKTNDETKWKADLEQQLATTKSALEQERVTQQCAERECDRLREKIKEMEDDKIGLMEELERARTAAKEEQQLRLVKLQHLESENRQLNQALQEALRQRGLVNNNNNNNNNNNSNFIVNSNNTMRVNKELPPTPNDPSQEELQAQLTEARKIIDRMSRERADADRHHRREINTLNRDITELEGLIEAKIFKEADLLEALDNERKAVRRLLAEHHHHRHTQQQAARKAITPRTKVNAPLRPPPSVPLPTIATTTNTHPEGEKLYCDVCQVEGHDLMGCPSLLEQLPSSIQSSCRQVRADNEVF</sequence>
<evidence type="ECO:0000256" key="2">
    <source>
        <dbReference type="SAM" id="MobiDB-lite"/>
    </source>
</evidence>
<dbReference type="PANTHER" id="PTHR18916">
    <property type="entry name" value="DYNACTIN 1-RELATED MICROTUBULE-BINDING"/>
    <property type="match status" value="1"/>
</dbReference>
<evidence type="ECO:0000313" key="5">
    <source>
        <dbReference type="Proteomes" id="UP001234581"/>
    </source>
</evidence>
<evidence type="ECO:0000259" key="3">
    <source>
        <dbReference type="PROSITE" id="PS50245"/>
    </source>
</evidence>
<dbReference type="SMART" id="SM01052">
    <property type="entry name" value="CAP_GLY"/>
    <property type="match status" value="1"/>
</dbReference>
<dbReference type="EMBL" id="JARTCD010000097">
    <property type="protein sequence ID" value="KAJ8652683.1"/>
    <property type="molecule type" value="Genomic_DNA"/>
</dbReference>
<dbReference type="Pfam" id="PF01302">
    <property type="entry name" value="CAP_GLY"/>
    <property type="match status" value="1"/>
</dbReference>
<evidence type="ECO:0000256" key="1">
    <source>
        <dbReference type="SAM" id="Coils"/>
    </source>
</evidence>
<dbReference type="AlphaFoldDB" id="A0AAD7USC0"/>
<name>A0AAD7USC0_9FUNG</name>
<proteinExistence type="predicted"/>
<comment type="caution">
    <text evidence="4">The sequence shown here is derived from an EMBL/GenBank/DDBJ whole genome shotgun (WGS) entry which is preliminary data.</text>
</comment>
<dbReference type="SUPFAM" id="SSF74924">
    <property type="entry name" value="Cap-Gly domain"/>
    <property type="match status" value="1"/>
</dbReference>
<dbReference type="RefSeq" id="XP_058337597.1">
    <property type="nucleotide sequence ID" value="XM_058491654.1"/>
</dbReference>
<dbReference type="GeneID" id="83219090"/>
<dbReference type="PANTHER" id="PTHR18916:SF93">
    <property type="entry name" value="RESTIN HOMOLOG"/>
    <property type="match status" value="1"/>
</dbReference>
<evidence type="ECO:0000313" key="4">
    <source>
        <dbReference type="EMBL" id="KAJ8652683.1"/>
    </source>
</evidence>
<feature type="compositionally biased region" description="Low complexity" evidence="2">
    <location>
        <begin position="47"/>
        <end position="56"/>
    </location>
</feature>
<protein>
    <recommendedName>
        <fullName evidence="3">CAP-Gly domain-containing protein</fullName>
    </recommendedName>
</protein>
<dbReference type="InterPro" id="IPR000938">
    <property type="entry name" value="CAP-Gly_domain"/>
</dbReference>
<feature type="coiled-coil region" evidence="1">
    <location>
        <begin position="293"/>
        <end position="501"/>
    </location>
</feature>
<dbReference type="PROSITE" id="PS50245">
    <property type="entry name" value="CAP_GLY_2"/>
    <property type="match status" value="1"/>
</dbReference>
<dbReference type="Proteomes" id="UP001234581">
    <property type="component" value="Unassembled WGS sequence"/>
</dbReference>
<gene>
    <name evidence="4" type="ORF">O0I10_011690</name>
</gene>
<feature type="compositionally biased region" description="Basic and acidic residues" evidence="2">
    <location>
        <begin position="262"/>
        <end position="279"/>
    </location>
</feature>